<reference evidence="1" key="1">
    <citation type="journal article" date="2023" name="Plant Biotechnol. J.">
        <title>Chromosome-level wild Hevea brasiliensis genome provides new tools for genomic-assisted breeding and valuable loci to elevate rubber yield.</title>
        <authorList>
            <person name="Cheng H."/>
            <person name="Song X."/>
            <person name="Hu Y."/>
            <person name="Wu T."/>
            <person name="Yang Q."/>
            <person name="An Z."/>
            <person name="Feng S."/>
            <person name="Deng Z."/>
            <person name="Wu W."/>
            <person name="Zeng X."/>
            <person name="Tu M."/>
            <person name="Wang X."/>
            <person name="Huang H."/>
        </authorList>
    </citation>
    <scope>NUCLEOTIDE SEQUENCE</scope>
    <source>
        <strain evidence="1">MT/VB/25A 57/8</strain>
    </source>
</reference>
<protein>
    <submittedName>
        <fullName evidence="1">Uncharacterized protein</fullName>
    </submittedName>
</protein>
<evidence type="ECO:0000313" key="2">
    <source>
        <dbReference type="Proteomes" id="UP001174677"/>
    </source>
</evidence>
<accession>A0ABQ9MMW5</accession>
<dbReference type="EMBL" id="JARPOI010000005">
    <property type="protein sequence ID" value="KAJ9180411.1"/>
    <property type="molecule type" value="Genomic_DNA"/>
</dbReference>
<dbReference type="Proteomes" id="UP001174677">
    <property type="component" value="Chromosome 5"/>
</dbReference>
<proteinExistence type="predicted"/>
<name>A0ABQ9MMW5_HEVBR</name>
<keyword evidence="2" id="KW-1185">Reference proteome</keyword>
<sequence length="121" mass="14652">MALVNRNFAHMGPTPILRSDLLIGYTEQNSLMMEKRQLFLRSYQFCRKKSLTERIKRSLVRVKKVIWLRLRSARKLRRLVWSRLRSAFYCRRRRSFLRLRSPNHHCYYSTSSSSSSSSCFW</sequence>
<gene>
    <name evidence="1" type="ORF">P3X46_008658</name>
</gene>
<evidence type="ECO:0000313" key="1">
    <source>
        <dbReference type="EMBL" id="KAJ9180411.1"/>
    </source>
</evidence>
<organism evidence="1 2">
    <name type="scientific">Hevea brasiliensis</name>
    <name type="common">Para rubber tree</name>
    <name type="synonym">Siphonia brasiliensis</name>
    <dbReference type="NCBI Taxonomy" id="3981"/>
    <lineage>
        <taxon>Eukaryota</taxon>
        <taxon>Viridiplantae</taxon>
        <taxon>Streptophyta</taxon>
        <taxon>Embryophyta</taxon>
        <taxon>Tracheophyta</taxon>
        <taxon>Spermatophyta</taxon>
        <taxon>Magnoliopsida</taxon>
        <taxon>eudicotyledons</taxon>
        <taxon>Gunneridae</taxon>
        <taxon>Pentapetalae</taxon>
        <taxon>rosids</taxon>
        <taxon>fabids</taxon>
        <taxon>Malpighiales</taxon>
        <taxon>Euphorbiaceae</taxon>
        <taxon>Crotonoideae</taxon>
        <taxon>Micrandreae</taxon>
        <taxon>Hevea</taxon>
    </lineage>
</organism>
<comment type="caution">
    <text evidence="1">The sequence shown here is derived from an EMBL/GenBank/DDBJ whole genome shotgun (WGS) entry which is preliminary data.</text>
</comment>